<organism evidence="2 3">
    <name type="scientific">Tetrapyrgos nigripes</name>
    <dbReference type="NCBI Taxonomy" id="182062"/>
    <lineage>
        <taxon>Eukaryota</taxon>
        <taxon>Fungi</taxon>
        <taxon>Dikarya</taxon>
        <taxon>Basidiomycota</taxon>
        <taxon>Agaricomycotina</taxon>
        <taxon>Agaricomycetes</taxon>
        <taxon>Agaricomycetidae</taxon>
        <taxon>Agaricales</taxon>
        <taxon>Marasmiineae</taxon>
        <taxon>Marasmiaceae</taxon>
        <taxon>Tetrapyrgos</taxon>
    </lineage>
</organism>
<gene>
    <name evidence="2" type="ORF">D9758_005178</name>
</gene>
<evidence type="ECO:0000256" key="1">
    <source>
        <dbReference type="SAM" id="MobiDB-lite"/>
    </source>
</evidence>
<proteinExistence type="predicted"/>
<evidence type="ECO:0000313" key="2">
    <source>
        <dbReference type="EMBL" id="KAF5372494.1"/>
    </source>
</evidence>
<accession>A0A8H5GWY9</accession>
<protein>
    <submittedName>
        <fullName evidence="2">Uncharacterized protein</fullName>
    </submittedName>
</protein>
<sequence length="118" mass="13247">MPQENSSDPTNDARASTMVQDDDATSTADATQSTTSSLRKPMRRNAEAREEQEERITQLQASVNSLDTQLKIMYRLKECCPGQASVTDDEVIASRKRKRDRVLRELKELTEAGTGRQT</sequence>
<dbReference type="AlphaFoldDB" id="A0A8H5GWY9"/>
<comment type="caution">
    <text evidence="2">The sequence shown here is derived from an EMBL/GenBank/DDBJ whole genome shotgun (WGS) entry which is preliminary data.</text>
</comment>
<feature type="region of interest" description="Disordered" evidence="1">
    <location>
        <begin position="1"/>
        <end position="56"/>
    </location>
</feature>
<name>A0A8H5GWY9_9AGAR</name>
<dbReference type="Proteomes" id="UP000559256">
    <property type="component" value="Unassembled WGS sequence"/>
</dbReference>
<feature type="compositionally biased region" description="Basic and acidic residues" evidence="1">
    <location>
        <begin position="44"/>
        <end position="56"/>
    </location>
</feature>
<evidence type="ECO:0000313" key="3">
    <source>
        <dbReference type="Proteomes" id="UP000559256"/>
    </source>
</evidence>
<feature type="compositionally biased region" description="Polar residues" evidence="1">
    <location>
        <begin position="1"/>
        <end position="19"/>
    </location>
</feature>
<dbReference type="EMBL" id="JAACJM010000005">
    <property type="protein sequence ID" value="KAF5372494.1"/>
    <property type="molecule type" value="Genomic_DNA"/>
</dbReference>
<keyword evidence="3" id="KW-1185">Reference proteome</keyword>
<reference evidence="2 3" key="1">
    <citation type="journal article" date="2020" name="ISME J.">
        <title>Uncovering the hidden diversity of litter-decomposition mechanisms in mushroom-forming fungi.</title>
        <authorList>
            <person name="Floudas D."/>
            <person name="Bentzer J."/>
            <person name="Ahren D."/>
            <person name="Johansson T."/>
            <person name="Persson P."/>
            <person name="Tunlid A."/>
        </authorList>
    </citation>
    <scope>NUCLEOTIDE SEQUENCE [LARGE SCALE GENOMIC DNA]</scope>
    <source>
        <strain evidence="2 3">CBS 291.85</strain>
    </source>
</reference>
<feature type="compositionally biased region" description="Low complexity" evidence="1">
    <location>
        <begin position="25"/>
        <end position="37"/>
    </location>
</feature>